<dbReference type="AlphaFoldDB" id="A0A090AFI8"/>
<dbReference type="InterPro" id="IPR012334">
    <property type="entry name" value="Pectin_lyas_fold"/>
</dbReference>
<reference evidence="2 3" key="1">
    <citation type="journal article" date="2014" name="ISME J.">
        <title>Ecophysiology of Thioploca ingrica as revealed by the complete genome sequence supplemented with proteomic evidence.</title>
        <authorList>
            <person name="Kojima H."/>
            <person name="Ogura Y."/>
            <person name="Yamamoto N."/>
            <person name="Togashi T."/>
            <person name="Mori H."/>
            <person name="Watanabe T."/>
            <person name="Nemoto F."/>
            <person name="Kurokawa K."/>
            <person name="Hayashi T."/>
            <person name="Fukui M."/>
        </authorList>
    </citation>
    <scope>NUCLEOTIDE SEQUENCE [LARGE SCALE GENOMIC DNA]</scope>
</reference>
<protein>
    <submittedName>
        <fullName evidence="2">Large exoprotein containing haemagglutination activity domain</fullName>
    </submittedName>
</protein>
<dbReference type="EMBL" id="AP014633">
    <property type="protein sequence ID" value="BAP55799.1"/>
    <property type="molecule type" value="Genomic_DNA"/>
</dbReference>
<dbReference type="Gene3D" id="2.160.20.10">
    <property type="entry name" value="Single-stranded right-handed beta-helix, Pectin lyase-like"/>
    <property type="match status" value="2"/>
</dbReference>
<accession>A0A090AFI8</accession>
<dbReference type="Pfam" id="PF05860">
    <property type="entry name" value="TPS"/>
    <property type="match status" value="1"/>
</dbReference>
<dbReference type="InterPro" id="IPR011050">
    <property type="entry name" value="Pectin_lyase_fold/virulence"/>
</dbReference>
<evidence type="ECO:0000313" key="2">
    <source>
        <dbReference type="EMBL" id="BAP55799.1"/>
    </source>
</evidence>
<proteinExistence type="predicted"/>
<feature type="domain" description="Filamentous haemagglutinin FhaB/tRNA nuclease CdiA-like TPS" evidence="1">
    <location>
        <begin position="23"/>
        <end position="137"/>
    </location>
</feature>
<evidence type="ECO:0000313" key="3">
    <source>
        <dbReference type="Proteomes" id="UP000031623"/>
    </source>
</evidence>
<dbReference type="InterPro" id="IPR008638">
    <property type="entry name" value="FhaB/CdiA-like_TPS"/>
</dbReference>
<sequence>MRCHLITGFGWLSVVSLAHGEVVFDGTLGTTGSLPGPNFVIDAPLGQQVGDNLFHSFERFNLDPTESATFTGPATINNVINRVTGGQPSHINGLFRSQIPQANFYFINPAGILFGPQAQIDVPASLYLSTADYLQLGATGQFNATLPNNTLLSVAAPTAFGFLDHPSPITVQNSQLNLTSPTDIKQAIQRTANPNHTLAFIGGDITIQDSVVDTFGSNINIVSVDSAGEAPVDTQQLTTGAFTDYGTVRISDADTTGQLVGNLQTSGRGGGAVFIRAGQFFLEGGWIFADTLGDQPGRGITIQVDKEFALTQAARVTTEVADNNLFGQATGTAGPIDIRAEQLQLTAGSQIASTSYTASTAGNINLSLKSALFLSGMDQQGLLPSAILSNATRNGSGGQINITAPQVRLEQDAQLQANTLGEGEAGNLSLQVNTLEIRDGAQIAVGVGDQRHVQGAGKGGQLTITAADAIRLQGKSSTLNQPSGLLSNVFTLNGSGGQINLWTPQLIIEQGATIQALTLRQGHAGSVNLQVSTLELAEGGTIRTNTLAGSGPGGHIEIVARQAIKIKGNNTGITAATDNRSSGQGGEVRITTGQLTLADGGALSVRSDGVGNAGNIELTLTDKLRMQQGSIRTSAARTDGGNINITVPNYLQLTNSEITTSVNAQAGNGGNITLNSEFVILNHSHIFAQAISGEGGNINITTTGIYNLSSEPLEQVINASSRFGIDGVVEISSPDQDVSENLVVLPATFFDASKLFITQCNKLLENTDSLSIKPLKGSPPSPYDWKANYLWNPSLVVN</sequence>
<dbReference type="NCBIfam" id="TIGR01901">
    <property type="entry name" value="adhes_NPXG"/>
    <property type="match status" value="1"/>
</dbReference>
<dbReference type="KEGG" id="tig:THII_1502"/>
<dbReference type="SMART" id="SM00912">
    <property type="entry name" value="Haemagg_act"/>
    <property type="match status" value="1"/>
</dbReference>
<keyword evidence="3" id="KW-1185">Reference proteome</keyword>
<dbReference type="OrthoDB" id="218680at2"/>
<dbReference type="SUPFAM" id="SSF51126">
    <property type="entry name" value="Pectin lyase-like"/>
    <property type="match status" value="3"/>
</dbReference>
<dbReference type="STRING" id="40754.THII_1502"/>
<name>A0A090AFI8_9GAMM</name>
<organism evidence="2 3">
    <name type="scientific">Thioploca ingrica</name>
    <dbReference type="NCBI Taxonomy" id="40754"/>
    <lineage>
        <taxon>Bacteria</taxon>
        <taxon>Pseudomonadati</taxon>
        <taxon>Pseudomonadota</taxon>
        <taxon>Gammaproteobacteria</taxon>
        <taxon>Thiotrichales</taxon>
        <taxon>Thiotrichaceae</taxon>
        <taxon>Thioploca</taxon>
    </lineage>
</organism>
<evidence type="ECO:0000259" key="1">
    <source>
        <dbReference type="SMART" id="SM00912"/>
    </source>
</evidence>
<dbReference type="HOGENOM" id="CLU_001325_0_0_6"/>
<gene>
    <name evidence="2" type="ORF">THII_1502</name>
</gene>
<dbReference type="Proteomes" id="UP000031623">
    <property type="component" value="Chromosome"/>
</dbReference>